<dbReference type="Proteomes" id="UP000431533">
    <property type="component" value="Unassembled WGS sequence"/>
</dbReference>
<evidence type="ECO:0000313" key="2">
    <source>
        <dbReference type="Proteomes" id="UP000431533"/>
    </source>
</evidence>
<dbReference type="AlphaFoldDB" id="A0A8H8R355"/>
<dbReference type="OrthoDB" id="5979581at2759"/>
<dbReference type="RefSeq" id="XP_031004832.1">
    <property type="nucleotide sequence ID" value="XM_031150438.1"/>
</dbReference>
<keyword evidence="2" id="KW-1185">Reference proteome</keyword>
<dbReference type="EMBL" id="QGMH01000079">
    <property type="protein sequence ID" value="TVY26044.1"/>
    <property type="molecule type" value="Genomic_DNA"/>
</dbReference>
<gene>
    <name evidence="1" type="ORF">LHYA1_G005494</name>
</gene>
<reference evidence="1 2" key="1">
    <citation type="submission" date="2018-05" db="EMBL/GenBank/DDBJ databases">
        <title>Genome sequencing and assembly of the regulated plant pathogen Lachnellula willkommii and related sister species for the development of diagnostic species identification markers.</title>
        <authorList>
            <person name="Giroux E."/>
            <person name="Bilodeau G."/>
        </authorList>
    </citation>
    <scope>NUCLEOTIDE SEQUENCE [LARGE SCALE GENOMIC DNA]</scope>
    <source>
        <strain evidence="1 2">CBS 185.66</strain>
    </source>
</reference>
<protein>
    <submittedName>
        <fullName evidence="1">Uncharacterized protein</fullName>
    </submittedName>
</protein>
<proteinExistence type="predicted"/>
<evidence type="ECO:0000313" key="1">
    <source>
        <dbReference type="EMBL" id="TVY26044.1"/>
    </source>
</evidence>
<dbReference type="GeneID" id="41985692"/>
<accession>A0A8H8R355</accession>
<organism evidence="1 2">
    <name type="scientific">Lachnellula hyalina</name>
    <dbReference type="NCBI Taxonomy" id="1316788"/>
    <lineage>
        <taxon>Eukaryota</taxon>
        <taxon>Fungi</taxon>
        <taxon>Dikarya</taxon>
        <taxon>Ascomycota</taxon>
        <taxon>Pezizomycotina</taxon>
        <taxon>Leotiomycetes</taxon>
        <taxon>Helotiales</taxon>
        <taxon>Lachnaceae</taxon>
        <taxon>Lachnellula</taxon>
    </lineage>
</organism>
<sequence length="93" mass="10407">MEFAKVQGYRSWALGSYLVSAQVAKNVWTATHKSSQAGKVVIKTAPAESFENERNILKHFQGRPYIRQMLDETKGPPAMVLKRLDINLLSAST</sequence>
<comment type="caution">
    <text evidence="1">The sequence shown here is derived from an EMBL/GenBank/DDBJ whole genome shotgun (WGS) entry which is preliminary data.</text>
</comment>
<name>A0A8H8R355_9HELO</name>